<evidence type="ECO:0000256" key="1">
    <source>
        <dbReference type="SAM" id="SignalP"/>
    </source>
</evidence>
<proteinExistence type="predicted"/>
<dbReference type="RefSeq" id="WP_290268389.1">
    <property type="nucleotide sequence ID" value="NZ_JAUFQP010000004.1"/>
</dbReference>
<comment type="caution">
    <text evidence="3">The sequence shown here is derived from an EMBL/GenBank/DDBJ whole genome shotgun (WGS) entry which is preliminary data.</text>
</comment>
<dbReference type="Gene3D" id="3.90.1340.10">
    <property type="entry name" value="Phage tail collar domain"/>
    <property type="match status" value="1"/>
</dbReference>
<dbReference type="InterPro" id="IPR011083">
    <property type="entry name" value="Phage_tail_collar_dom"/>
</dbReference>
<dbReference type="Pfam" id="PF07484">
    <property type="entry name" value="Collar"/>
    <property type="match status" value="1"/>
</dbReference>
<keyword evidence="1" id="KW-0732">Signal</keyword>
<evidence type="ECO:0000313" key="4">
    <source>
        <dbReference type="Proteomes" id="UP001589590"/>
    </source>
</evidence>
<feature type="domain" description="Phage tail collar" evidence="2">
    <location>
        <begin position="27"/>
        <end position="83"/>
    </location>
</feature>
<dbReference type="InterPro" id="IPR037053">
    <property type="entry name" value="Phage_tail_collar_dom_sf"/>
</dbReference>
<dbReference type="EMBL" id="JBHMFA010000001">
    <property type="protein sequence ID" value="MFB9104083.1"/>
    <property type="molecule type" value="Genomic_DNA"/>
</dbReference>
<feature type="signal peptide" evidence="1">
    <location>
        <begin position="1"/>
        <end position="21"/>
    </location>
</feature>
<organism evidence="3 4">
    <name type="scientific">Algibacter miyuki</name>
    <dbReference type="NCBI Taxonomy" id="1306933"/>
    <lineage>
        <taxon>Bacteria</taxon>
        <taxon>Pseudomonadati</taxon>
        <taxon>Bacteroidota</taxon>
        <taxon>Flavobacteriia</taxon>
        <taxon>Flavobacteriales</taxon>
        <taxon>Flavobacteriaceae</taxon>
        <taxon>Algibacter</taxon>
    </lineage>
</organism>
<dbReference type="Proteomes" id="UP001589590">
    <property type="component" value="Unassembled WGS sequence"/>
</dbReference>
<accession>A0ABV5GWZ6</accession>
<name>A0ABV5GWZ6_9FLAO</name>
<feature type="chain" id="PRO_5046240306" evidence="1">
    <location>
        <begin position="22"/>
        <end position="195"/>
    </location>
</feature>
<reference evidence="3 4" key="1">
    <citation type="submission" date="2024-09" db="EMBL/GenBank/DDBJ databases">
        <authorList>
            <person name="Sun Q."/>
            <person name="Mori K."/>
        </authorList>
    </citation>
    <scope>NUCLEOTIDE SEQUENCE [LARGE SCALE GENOMIC DNA]</scope>
    <source>
        <strain evidence="3 4">CECT 8300</strain>
    </source>
</reference>
<keyword evidence="4" id="KW-1185">Reference proteome</keyword>
<protein>
    <submittedName>
        <fullName evidence="3">Phage tail protein</fullName>
    </submittedName>
</protein>
<sequence length="195" mass="20950">MKKYITFLILTFMLISSQSYAQEPFLGEIRLFAGNFAPRGWAFCDGQLLAIASNDALFSLVGTIYGGDARTTFGLPDLRGRVPIGQGRGSGLNDYRVGDRVGAEQVTLLPNNLPVHNHNVKLQVSSGGAQDDVPNGNSVLSAGEEIYLEGTASTVLNPSSVSQNRVGQTQSHENVQPSLGLNYIIALYGTYPSRN</sequence>
<dbReference type="SUPFAM" id="SSF88874">
    <property type="entry name" value="Receptor-binding domain of short tail fibre protein gp12"/>
    <property type="match status" value="1"/>
</dbReference>
<evidence type="ECO:0000313" key="3">
    <source>
        <dbReference type="EMBL" id="MFB9104083.1"/>
    </source>
</evidence>
<gene>
    <name evidence="3" type="ORF">ACFFU1_04160</name>
</gene>
<evidence type="ECO:0000259" key="2">
    <source>
        <dbReference type="Pfam" id="PF07484"/>
    </source>
</evidence>